<name>A0ABV9TRW0_9MICC</name>
<comment type="caution">
    <text evidence="2">The sequence shown here is derived from an EMBL/GenBank/DDBJ whole genome shotgun (WGS) entry which is preliminary data.</text>
</comment>
<reference evidence="3" key="1">
    <citation type="journal article" date="2019" name="Int. J. Syst. Evol. Microbiol.">
        <title>The Global Catalogue of Microorganisms (GCM) 10K type strain sequencing project: providing services to taxonomists for standard genome sequencing and annotation.</title>
        <authorList>
            <consortium name="The Broad Institute Genomics Platform"/>
            <consortium name="The Broad Institute Genome Sequencing Center for Infectious Disease"/>
            <person name="Wu L."/>
            <person name="Ma J."/>
        </authorList>
    </citation>
    <scope>NUCLEOTIDE SEQUENCE [LARGE SCALE GENOMIC DNA]</scope>
    <source>
        <strain evidence="3">CGMCC 4.6946</strain>
    </source>
</reference>
<sequence length="185" mass="20450">MSNAEPGHLRQVQLLHAERPIPSRRRLLRSGALFAGMFAAVNLTVVWCVDRWWGPDSDRFLVGLLVALLIGLILRWLIRTPIPGVRRVEGRKQADLARDEAIRVGQVPVFSSLRTGAAARSCEDVEGAAFAVGLDLTGVLGLVLWPHMAWVVVFIAFVLVALGPAARTRRAWAYLRLYETSTYPG</sequence>
<organism evidence="2 3">
    <name type="scientific">Kocuria oceani</name>
    <dbReference type="NCBI Taxonomy" id="988827"/>
    <lineage>
        <taxon>Bacteria</taxon>
        <taxon>Bacillati</taxon>
        <taxon>Actinomycetota</taxon>
        <taxon>Actinomycetes</taxon>
        <taxon>Micrococcales</taxon>
        <taxon>Micrococcaceae</taxon>
        <taxon>Kocuria</taxon>
    </lineage>
</organism>
<dbReference type="Proteomes" id="UP001595797">
    <property type="component" value="Unassembled WGS sequence"/>
</dbReference>
<dbReference type="RefSeq" id="WP_277552088.1">
    <property type="nucleotide sequence ID" value="NZ_JARAMH010000019.1"/>
</dbReference>
<dbReference type="EMBL" id="JBHSIW010000028">
    <property type="protein sequence ID" value="MFC4905557.1"/>
    <property type="molecule type" value="Genomic_DNA"/>
</dbReference>
<keyword evidence="1" id="KW-0472">Membrane</keyword>
<evidence type="ECO:0008006" key="4">
    <source>
        <dbReference type="Google" id="ProtNLM"/>
    </source>
</evidence>
<feature type="transmembrane region" description="Helical" evidence="1">
    <location>
        <begin position="144"/>
        <end position="166"/>
    </location>
</feature>
<gene>
    <name evidence="2" type="ORF">ACFPCS_18495</name>
</gene>
<evidence type="ECO:0000256" key="1">
    <source>
        <dbReference type="SAM" id="Phobius"/>
    </source>
</evidence>
<feature type="transmembrane region" description="Helical" evidence="1">
    <location>
        <begin position="27"/>
        <end position="48"/>
    </location>
</feature>
<evidence type="ECO:0000313" key="2">
    <source>
        <dbReference type="EMBL" id="MFC4905557.1"/>
    </source>
</evidence>
<evidence type="ECO:0000313" key="3">
    <source>
        <dbReference type="Proteomes" id="UP001595797"/>
    </source>
</evidence>
<feature type="transmembrane region" description="Helical" evidence="1">
    <location>
        <begin position="60"/>
        <end position="78"/>
    </location>
</feature>
<protein>
    <recommendedName>
        <fullName evidence="4">Integral membrane protein</fullName>
    </recommendedName>
</protein>
<accession>A0ABV9TRW0</accession>
<keyword evidence="3" id="KW-1185">Reference proteome</keyword>
<keyword evidence="1" id="KW-1133">Transmembrane helix</keyword>
<proteinExistence type="predicted"/>
<keyword evidence="1" id="KW-0812">Transmembrane</keyword>